<dbReference type="Pfam" id="PF13966">
    <property type="entry name" value="zf-RVT"/>
    <property type="match status" value="1"/>
</dbReference>
<name>A0A5A7P3M0_STRAF</name>
<organism evidence="2 3">
    <name type="scientific">Striga asiatica</name>
    <name type="common">Asiatic witchweed</name>
    <name type="synonym">Buchnera asiatica</name>
    <dbReference type="NCBI Taxonomy" id="4170"/>
    <lineage>
        <taxon>Eukaryota</taxon>
        <taxon>Viridiplantae</taxon>
        <taxon>Streptophyta</taxon>
        <taxon>Embryophyta</taxon>
        <taxon>Tracheophyta</taxon>
        <taxon>Spermatophyta</taxon>
        <taxon>Magnoliopsida</taxon>
        <taxon>eudicotyledons</taxon>
        <taxon>Gunneridae</taxon>
        <taxon>Pentapetalae</taxon>
        <taxon>asterids</taxon>
        <taxon>lamiids</taxon>
        <taxon>Lamiales</taxon>
        <taxon>Orobanchaceae</taxon>
        <taxon>Buchnereae</taxon>
        <taxon>Striga</taxon>
    </lineage>
</organism>
<dbReference type="OrthoDB" id="1436790at2759"/>
<dbReference type="EMBL" id="BKCP01001891">
    <property type="protein sequence ID" value="GER27435.1"/>
    <property type="molecule type" value="Genomic_DNA"/>
</dbReference>
<proteinExistence type="predicted"/>
<reference evidence="3" key="1">
    <citation type="journal article" date="2019" name="Curr. Biol.">
        <title>Genome Sequence of Striga asiatica Provides Insight into the Evolution of Plant Parasitism.</title>
        <authorList>
            <person name="Yoshida S."/>
            <person name="Kim S."/>
            <person name="Wafula E.K."/>
            <person name="Tanskanen J."/>
            <person name="Kim Y.M."/>
            <person name="Honaas L."/>
            <person name="Yang Z."/>
            <person name="Spallek T."/>
            <person name="Conn C.E."/>
            <person name="Ichihashi Y."/>
            <person name="Cheong K."/>
            <person name="Cui S."/>
            <person name="Der J.P."/>
            <person name="Gundlach H."/>
            <person name="Jiao Y."/>
            <person name="Hori C."/>
            <person name="Ishida J.K."/>
            <person name="Kasahara H."/>
            <person name="Kiba T."/>
            <person name="Kim M.S."/>
            <person name="Koo N."/>
            <person name="Laohavisit A."/>
            <person name="Lee Y.H."/>
            <person name="Lumba S."/>
            <person name="McCourt P."/>
            <person name="Mortimer J.C."/>
            <person name="Mutuku J.M."/>
            <person name="Nomura T."/>
            <person name="Sasaki-Sekimoto Y."/>
            <person name="Seto Y."/>
            <person name="Wang Y."/>
            <person name="Wakatake T."/>
            <person name="Sakakibara H."/>
            <person name="Demura T."/>
            <person name="Yamaguchi S."/>
            <person name="Yoneyama K."/>
            <person name="Manabe R.I."/>
            <person name="Nelson D.C."/>
            <person name="Schulman A.H."/>
            <person name="Timko M.P."/>
            <person name="dePamphilis C.W."/>
            <person name="Choi D."/>
            <person name="Shirasu K."/>
        </authorList>
    </citation>
    <scope>NUCLEOTIDE SEQUENCE [LARGE SCALE GENOMIC DNA]</scope>
    <source>
        <strain evidence="3">cv. UVA1</strain>
    </source>
</reference>
<gene>
    <name evidence="2" type="ORF">STAS_03143</name>
</gene>
<dbReference type="AlphaFoldDB" id="A0A5A7P3M0"/>
<dbReference type="InterPro" id="IPR026960">
    <property type="entry name" value="RVT-Znf"/>
</dbReference>
<evidence type="ECO:0000259" key="1">
    <source>
        <dbReference type="Pfam" id="PF13966"/>
    </source>
</evidence>
<evidence type="ECO:0000313" key="3">
    <source>
        <dbReference type="Proteomes" id="UP000325081"/>
    </source>
</evidence>
<keyword evidence="3" id="KW-1185">Reference proteome</keyword>
<protein>
    <submittedName>
        <fullName evidence="2">Ribonuclease H-like superfamily protein</fullName>
    </submittedName>
</protein>
<evidence type="ECO:0000313" key="2">
    <source>
        <dbReference type="EMBL" id="GER27435.1"/>
    </source>
</evidence>
<feature type="domain" description="Reverse transcriptase zinc-binding" evidence="1">
    <location>
        <begin position="126"/>
        <end position="207"/>
    </location>
</feature>
<sequence>MHAGWNGPQAEPCGLSYERRKLERGPHGLRRLVCFSCSCDGLLARSWACTHLGFTCATGLAHSGHGPRAWTEDRPQLGRAIWDLGCALEGGLPDLGADCSAGKIPASCRRSLELRPIWQLSKNGEFSVLKSYSFLMASKVLKTNSAEERNSGKHNKEIKHFQWKCFSGVLPVSMNGIEIDVICKNCGETKESIEHLFLKCSKARRVWKLSPLSWDGIQVDNCNFRDL</sequence>
<dbReference type="Proteomes" id="UP000325081">
    <property type="component" value="Unassembled WGS sequence"/>
</dbReference>
<comment type="caution">
    <text evidence="2">The sequence shown here is derived from an EMBL/GenBank/DDBJ whole genome shotgun (WGS) entry which is preliminary data.</text>
</comment>
<accession>A0A5A7P3M0</accession>